<dbReference type="EMBL" id="FWFS01000004">
    <property type="protein sequence ID" value="SLN35555.1"/>
    <property type="molecule type" value="Genomic_DNA"/>
</dbReference>
<dbReference type="OrthoDB" id="9804695at2"/>
<dbReference type="InterPro" id="IPR003781">
    <property type="entry name" value="CoA-bd"/>
</dbReference>
<dbReference type="Pfam" id="PF13380">
    <property type="entry name" value="CoA_binding_2"/>
    <property type="match status" value="1"/>
</dbReference>
<keyword evidence="3" id="KW-1185">Reference proteome</keyword>
<dbReference type="PANTHER" id="PTHR33303:SF2">
    <property type="entry name" value="COA-BINDING DOMAIN-CONTAINING PROTEIN"/>
    <property type="match status" value="1"/>
</dbReference>
<evidence type="ECO:0000313" key="3">
    <source>
        <dbReference type="Proteomes" id="UP000193862"/>
    </source>
</evidence>
<dbReference type="InterPro" id="IPR036291">
    <property type="entry name" value="NAD(P)-bd_dom_sf"/>
</dbReference>
<evidence type="ECO:0000259" key="1">
    <source>
        <dbReference type="SMART" id="SM00881"/>
    </source>
</evidence>
<dbReference type="SUPFAM" id="SSF51735">
    <property type="entry name" value="NAD(P)-binding Rossmann-fold domains"/>
    <property type="match status" value="1"/>
</dbReference>
<dbReference type="AlphaFoldDB" id="A0A1Y5SBR7"/>
<proteinExistence type="predicted"/>
<dbReference type="Proteomes" id="UP000193862">
    <property type="component" value="Unassembled WGS sequence"/>
</dbReference>
<reference evidence="2 3" key="1">
    <citation type="submission" date="2017-03" db="EMBL/GenBank/DDBJ databases">
        <authorList>
            <person name="Afonso C.L."/>
            <person name="Miller P.J."/>
            <person name="Scott M.A."/>
            <person name="Spackman E."/>
            <person name="Goraichik I."/>
            <person name="Dimitrov K.M."/>
            <person name="Suarez D.L."/>
            <person name="Swayne D.E."/>
        </authorList>
    </citation>
    <scope>NUCLEOTIDE SEQUENCE [LARGE SCALE GENOMIC DNA]</scope>
    <source>
        <strain evidence="2 3">CECT 8620</strain>
    </source>
</reference>
<protein>
    <submittedName>
        <fullName evidence="2">CoA binding domain protein</fullName>
    </submittedName>
</protein>
<feature type="domain" description="CoA-binding" evidence="1">
    <location>
        <begin position="12"/>
        <end position="109"/>
    </location>
</feature>
<dbReference type="Gene3D" id="3.40.50.720">
    <property type="entry name" value="NAD(P)-binding Rossmann-like Domain"/>
    <property type="match status" value="1"/>
</dbReference>
<gene>
    <name evidence="2" type="ORF">AQS8620_01243</name>
</gene>
<accession>A0A1Y5SBR7</accession>
<dbReference type="RefSeq" id="WP_085835977.1">
    <property type="nucleotide sequence ID" value="NZ_FWFS01000004.1"/>
</dbReference>
<dbReference type="SMART" id="SM00881">
    <property type="entry name" value="CoA_binding"/>
    <property type="match status" value="1"/>
</dbReference>
<name>A0A1Y5SBR7_9RHOB</name>
<evidence type="ECO:0000313" key="2">
    <source>
        <dbReference type="EMBL" id="SLN35555.1"/>
    </source>
</evidence>
<dbReference type="PANTHER" id="PTHR33303">
    <property type="entry name" value="CYTOPLASMIC PROTEIN-RELATED"/>
    <property type="match status" value="1"/>
</dbReference>
<organism evidence="2 3">
    <name type="scientific">Aquimixticola soesokkakensis</name>
    <dbReference type="NCBI Taxonomy" id="1519096"/>
    <lineage>
        <taxon>Bacteria</taxon>
        <taxon>Pseudomonadati</taxon>
        <taxon>Pseudomonadota</taxon>
        <taxon>Alphaproteobacteria</taxon>
        <taxon>Rhodobacterales</taxon>
        <taxon>Paracoccaceae</taxon>
        <taxon>Aquimixticola</taxon>
    </lineage>
</organism>
<sequence length="144" mass="15547">MTNPSDADITRILNETRVIALVGASNKPARASFQVGTFLAKQGYKVIPVNPGQAGKQLFGQTVVSSLSDIDEAVDMVDVFRASEAVEEVVDEALAALDGLQTIWMQLGVENEAAAAKARAQGIEVVQDRCPKIEIPRLRVEKIR</sequence>